<evidence type="ECO:0000313" key="6">
    <source>
        <dbReference type="Proteomes" id="UP000051448"/>
    </source>
</evidence>
<dbReference type="InterPro" id="IPR003593">
    <property type="entry name" value="AAA+_ATPase"/>
</dbReference>
<evidence type="ECO:0000256" key="1">
    <source>
        <dbReference type="ARBA" id="ARBA00022448"/>
    </source>
</evidence>
<dbReference type="CDD" id="cd03293">
    <property type="entry name" value="ABC_NrtD_SsuB_transporters"/>
    <property type="match status" value="1"/>
</dbReference>
<keyword evidence="2" id="KW-0547">Nucleotide-binding</keyword>
<dbReference type="SMART" id="SM00382">
    <property type="entry name" value="AAA"/>
    <property type="match status" value="1"/>
</dbReference>
<accession>A0A0R1MFG1</accession>
<name>A0A0R1MFG1_9LACO</name>
<comment type="caution">
    <text evidence="5">The sequence shown here is derived from an EMBL/GenBank/DDBJ whole genome shotgun (WGS) entry which is preliminary data.</text>
</comment>
<dbReference type="Gene3D" id="3.40.50.300">
    <property type="entry name" value="P-loop containing nucleotide triphosphate hydrolases"/>
    <property type="match status" value="1"/>
</dbReference>
<proteinExistence type="predicted"/>
<dbReference type="OrthoDB" id="9802264at2"/>
<dbReference type="PROSITE" id="PS50893">
    <property type="entry name" value="ABC_TRANSPORTER_2"/>
    <property type="match status" value="1"/>
</dbReference>
<evidence type="ECO:0000259" key="4">
    <source>
        <dbReference type="PROSITE" id="PS50893"/>
    </source>
</evidence>
<dbReference type="InterPro" id="IPR003439">
    <property type="entry name" value="ABC_transporter-like_ATP-bd"/>
</dbReference>
<dbReference type="RefSeq" id="WP_057869603.1">
    <property type="nucleotide sequence ID" value="NZ_AZDX01000016.1"/>
</dbReference>
<dbReference type="STRING" id="1423759.FC92_GL000481"/>
<reference evidence="5 6" key="1">
    <citation type="journal article" date="2015" name="Genome Announc.">
        <title>Expanding the biotechnology potential of lactobacilli through comparative genomics of 213 strains and associated genera.</title>
        <authorList>
            <person name="Sun Z."/>
            <person name="Harris H.M."/>
            <person name="McCann A."/>
            <person name="Guo C."/>
            <person name="Argimon S."/>
            <person name="Zhang W."/>
            <person name="Yang X."/>
            <person name="Jeffery I.B."/>
            <person name="Cooney J.C."/>
            <person name="Kagawa T.F."/>
            <person name="Liu W."/>
            <person name="Song Y."/>
            <person name="Salvetti E."/>
            <person name="Wrobel A."/>
            <person name="Rasinkangas P."/>
            <person name="Parkhill J."/>
            <person name="Rea M.C."/>
            <person name="O'Sullivan O."/>
            <person name="Ritari J."/>
            <person name="Douillard F.P."/>
            <person name="Paul Ross R."/>
            <person name="Yang R."/>
            <person name="Briner A.E."/>
            <person name="Felis G.E."/>
            <person name="de Vos W.M."/>
            <person name="Barrangou R."/>
            <person name="Klaenhammer T.R."/>
            <person name="Caufield P.W."/>
            <person name="Cui Y."/>
            <person name="Zhang H."/>
            <person name="O'Toole P.W."/>
        </authorList>
    </citation>
    <scope>NUCLEOTIDE SEQUENCE [LARGE SCALE GENOMIC DNA]</scope>
    <source>
        <strain evidence="5 6">DSM 19519</strain>
    </source>
</reference>
<sequence>MPQKLLEINKVGKIYGDSTILSNANLIINEGEFIALVGMSGGGKSTLLRMLAGLEETSAGSIIQDGNEIHGLNKEARVMFQEDRLLPWMNVMDNVLLDKKGKQAIGEANQLLEQVELGQYAKQFPTQLSGGQRQRVALARALMSHPRLLLLDEPLGALDALTRTKMQDLIRKVCQEKAITTFLVTHDINEAVRMADRIAVIKNGTIWRIVENPYRGKESIDDKEKEVEISEEILTEILD</sequence>
<keyword evidence="6" id="KW-1185">Reference proteome</keyword>
<dbReference type="PROSITE" id="PS00211">
    <property type="entry name" value="ABC_TRANSPORTER_1"/>
    <property type="match status" value="1"/>
</dbReference>
<evidence type="ECO:0000256" key="3">
    <source>
        <dbReference type="ARBA" id="ARBA00022840"/>
    </source>
</evidence>
<dbReference type="EMBL" id="AZDX01000016">
    <property type="protein sequence ID" value="KRL06694.1"/>
    <property type="molecule type" value="Genomic_DNA"/>
</dbReference>
<keyword evidence="1" id="KW-0813">Transport</keyword>
<dbReference type="GO" id="GO:0016887">
    <property type="term" value="F:ATP hydrolysis activity"/>
    <property type="evidence" value="ECO:0007669"/>
    <property type="project" value="InterPro"/>
</dbReference>
<dbReference type="PATRIC" id="fig|1423759.3.peg.519"/>
<evidence type="ECO:0000256" key="2">
    <source>
        <dbReference type="ARBA" id="ARBA00022741"/>
    </source>
</evidence>
<dbReference type="AlphaFoldDB" id="A0A0R1MFG1"/>
<dbReference type="PANTHER" id="PTHR42781">
    <property type="entry name" value="SPERMIDINE/PUTRESCINE IMPORT ATP-BINDING PROTEIN POTA"/>
    <property type="match status" value="1"/>
</dbReference>
<dbReference type="SUPFAM" id="SSF52540">
    <property type="entry name" value="P-loop containing nucleoside triphosphate hydrolases"/>
    <property type="match status" value="1"/>
</dbReference>
<feature type="domain" description="ABC transporter" evidence="4">
    <location>
        <begin position="6"/>
        <end position="228"/>
    </location>
</feature>
<organism evidence="5 6">
    <name type="scientific">Liquorilactobacillus hordei DSM 19519</name>
    <dbReference type="NCBI Taxonomy" id="1423759"/>
    <lineage>
        <taxon>Bacteria</taxon>
        <taxon>Bacillati</taxon>
        <taxon>Bacillota</taxon>
        <taxon>Bacilli</taxon>
        <taxon>Lactobacillales</taxon>
        <taxon>Lactobacillaceae</taxon>
        <taxon>Liquorilactobacillus</taxon>
    </lineage>
</organism>
<evidence type="ECO:0000313" key="5">
    <source>
        <dbReference type="EMBL" id="KRL06694.1"/>
    </source>
</evidence>
<dbReference type="GeneID" id="98311089"/>
<dbReference type="Pfam" id="PF00005">
    <property type="entry name" value="ABC_tran"/>
    <property type="match status" value="1"/>
</dbReference>
<dbReference type="InterPro" id="IPR050093">
    <property type="entry name" value="ABC_SmlMolc_Importer"/>
</dbReference>
<dbReference type="PANTHER" id="PTHR42781:SF8">
    <property type="entry name" value="BICARBONATE TRANSPORT ATP-BINDING PROTEIN CMPC"/>
    <property type="match status" value="1"/>
</dbReference>
<dbReference type="Proteomes" id="UP000051448">
    <property type="component" value="Unassembled WGS sequence"/>
</dbReference>
<keyword evidence="3 5" id="KW-0067">ATP-binding</keyword>
<dbReference type="GO" id="GO:0005524">
    <property type="term" value="F:ATP binding"/>
    <property type="evidence" value="ECO:0007669"/>
    <property type="project" value="UniProtKB-KW"/>
</dbReference>
<protein>
    <submittedName>
        <fullName evidence="5">ABC transporter ATP-binding protein</fullName>
    </submittedName>
</protein>
<gene>
    <name evidence="5" type="ORF">FC92_GL000481</name>
</gene>
<dbReference type="InterPro" id="IPR027417">
    <property type="entry name" value="P-loop_NTPase"/>
</dbReference>
<dbReference type="InterPro" id="IPR017871">
    <property type="entry name" value="ABC_transporter-like_CS"/>
</dbReference>